<evidence type="ECO:0000256" key="1">
    <source>
        <dbReference type="SAM" id="SignalP"/>
    </source>
</evidence>
<keyword evidence="4" id="KW-1185">Reference proteome</keyword>
<organism evidence="3 4">
    <name type="scientific">Balneicella halophila</name>
    <dbReference type="NCBI Taxonomy" id="1537566"/>
    <lineage>
        <taxon>Bacteria</taxon>
        <taxon>Pseudomonadati</taxon>
        <taxon>Bacteroidota</taxon>
        <taxon>Bacteroidia</taxon>
        <taxon>Bacteroidales</taxon>
        <taxon>Balneicellaceae</taxon>
        <taxon>Balneicella</taxon>
    </lineage>
</organism>
<dbReference type="GO" id="GO:0030288">
    <property type="term" value="C:outer membrane-bounded periplasmic space"/>
    <property type="evidence" value="ECO:0007669"/>
    <property type="project" value="TreeGrafter"/>
</dbReference>
<sequence>MLNNMLKKLLSLPFIFVVLLSVACNTTQVDNKTIDYQNYPITEEIQVDSLSDFVNTINTYRKELIDEMSVVVGYSSMYMPIERPESLLSNMVADFTWKLGKEYCKENHLPYTVDASIINIGGLRKPLPEGEIILSDIYEISPFENKLYIVAMYGKDLRKLFDHITRSGGEGVGNIRLIADKETHKLKEAYINNEPLNDEKIYHIISIDYLISGGDGMVSFSKKIDEIDMNLKSRDALLEYVKQEHAANRPLTSRLDKRISYE</sequence>
<proteinExistence type="predicted"/>
<feature type="chain" id="PRO_5029537891" evidence="1">
    <location>
        <begin position="24"/>
        <end position="262"/>
    </location>
</feature>
<evidence type="ECO:0000313" key="3">
    <source>
        <dbReference type="EMBL" id="PVX49893.1"/>
    </source>
</evidence>
<feature type="signal peptide" evidence="1">
    <location>
        <begin position="1"/>
        <end position="23"/>
    </location>
</feature>
<dbReference type="PRINTS" id="PR01607">
    <property type="entry name" value="APYRASEFAMLY"/>
</dbReference>
<dbReference type="Gene3D" id="3.90.780.10">
    <property type="entry name" value="5'-Nucleotidase, C-terminal domain"/>
    <property type="match status" value="1"/>
</dbReference>
<protein>
    <submittedName>
        <fullName evidence="3">5'-nucleotidase-like protein</fullName>
    </submittedName>
</protein>
<keyword evidence="1" id="KW-0732">Signal</keyword>
<dbReference type="InterPro" id="IPR006179">
    <property type="entry name" value="5_nucleotidase/apyrase"/>
</dbReference>
<dbReference type="AlphaFoldDB" id="A0A7L4UPA2"/>
<dbReference type="GO" id="GO:0008253">
    <property type="term" value="F:5'-nucleotidase activity"/>
    <property type="evidence" value="ECO:0007669"/>
    <property type="project" value="TreeGrafter"/>
</dbReference>
<evidence type="ECO:0000259" key="2">
    <source>
        <dbReference type="Pfam" id="PF02872"/>
    </source>
</evidence>
<dbReference type="Proteomes" id="UP000251835">
    <property type="component" value="Unassembled WGS sequence"/>
</dbReference>
<dbReference type="EMBL" id="QENZ01000005">
    <property type="protein sequence ID" value="PVX49893.1"/>
    <property type="molecule type" value="Genomic_DNA"/>
</dbReference>
<gene>
    <name evidence="3" type="ORF">C7377_1531</name>
</gene>
<accession>A0A7L4UPA2</accession>
<dbReference type="InterPro" id="IPR036907">
    <property type="entry name" value="5'-Nucleotdase_C_sf"/>
</dbReference>
<dbReference type="PANTHER" id="PTHR11575">
    <property type="entry name" value="5'-NUCLEOTIDASE-RELATED"/>
    <property type="match status" value="1"/>
</dbReference>
<dbReference type="GO" id="GO:0009166">
    <property type="term" value="P:nucleotide catabolic process"/>
    <property type="evidence" value="ECO:0007669"/>
    <property type="project" value="InterPro"/>
</dbReference>
<dbReference type="Pfam" id="PF02872">
    <property type="entry name" value="5_nucleotid_C"/>
    <property type="match status" value="1"/>
</dbReference>
<evidence type="ECO:0000313" key="4">
    <source>
        <dbReference type="Proteomes" id="UP000251835"/>
    </source>
</evidence>
<name>A0A7L4UPA2_BALHA</name>
<feature type="domain" description="5'-Nucleotidase C-terminal" evidence="2">
    <location>
        <begin position="83"/>
        <end position="217"/>
    </location>
</feature>
<dbReference type="GO" id="GO:0008768">
    <property type="term" value="F:UDP-sugar diphosphatase activity"/>
    <property type="evidence" value="ECO:0007669"/>
    <property type="project" value="TreeGrafter"/>
</dbReference>
<reference evidence="3 4" key="1">
    <citation type="submission" date="2018-05" db="EMBL/GenBank/DDBJ databases">
        <title>Genomic Encyclopedia of Type Strains, Phase IV (KMG-IV): sequencing the most valuable type-strain genomes for metagenomic binning, comparative biology and taxonomic classification.</title>
        <authorList>
            <person name="Goeker M."/>
        </authorList>
    </citation>
    <scope>NUCLEOTIDE SEQUENCE [LARGE SCALE GENOMIC DNA]</scope>
    <source>
        <strain evidence="3 4">DSM 28579</strain>
    </source>
</reference>
<dbReference type="PANTHER" id="PTHR11575:SF24">
    <property type="entry name" value="5'-NUCLEOTIDASE"/>
    <property type="match status" value="1"/>
</dbReference>
<dbReference type="SUPFAM" id="SSF55816">
    <property type="entry name" value="5'-nucleotidase (syn. UDP-sugar hydrolase), C-terminal domain"/>
    <property type="match status" value="1"/>
</dbReference>
<dbReference type="InterPro" id="IPR008334">
    <property type="entry name" value="5'-Nucleotdase_C"/>
</dbReference>
<comment type="caution">
    <text evidence="3">The sequence shown here is derived from an EMBL/GenBank/DDBJ whole genome shotgun (WGS) entry which is preliminary data.</text>
</comment>
<dbReference type="PROSITE" id="PS51257">
    <property type="entry name" value="PROKAR_LIPOPROTEIN"/>
    <property type="match status" value="1"/>
</dbReference>